<dbReference type="Gene3D" id="1.20.5.110">
    <property type="match status" value="1"/>
</dbReference>
<gene>
    <name evidence="4" type="ORF">OCBIM_22022698mg</name>
</gene>
<dbReference type="STRING" id="37653.A0A0L8FG07"/>
<feature type="domain" description="V-SNARE coiled-coil homology" evidence="3">
    <location>
        <begin position="16"/>
        <end position="76"/>
    </location>
</feature>
<dbReference type="EMBL" id="KQ432958">
    <property type="protein sequence ID" value="KOF62600.1"/>
    <property type="molecule type" value="Genomic_DNA"/>
</dbReference>
<protein>
    <recommendedName>
        <fullName evidence="3">V-SNARE coiled-coil homology domain-containing protein</fullName>
    </recommendedName>
</protein>
<evidence type="ECO:0000313" key="4">
    <source>
        <dbReference type="EMBL" id="KOF62600.1"/>
    </source>
</evidence>
<keyword evidence="2" id="KW-0472">Membrane</keyword>
<dbReference type="InterPro" id="IPR016444">
    <property type="entry name" value="Synaptobrevin/VAMP"/>
</dbReference>
<dbReference type="SUPFAM" id="SSF58038">
    <property type="entry name" value="SNARE fusion complex"/>
    <property type="match status" value="1"/>
</dbReference>
<dbReference type="PRINTS" id="PR00219">
    <property type="entry name" value="SYNAPTOBREVN"/>
</dbReference>
<keyword evidence="2" id="KW-0812">Transmembrane</keyword>
<name>A0A0L8FG07_OCTBM</name>
<organism evidence="4">
    <name type="scientific">Octopus bimaculoides</name>
    <name type="common">California two-spotted octopus</name>
    <dbReference type="NCBI Taxonomy" id="37653"/>
    <lineage>
        <taxon>Eukaryota</taxon>
        <taxon>Metazoa</taxon>
        <taxon>Spiralia</taxon>
        <taxon>Lophotrochozoa</taxon>
        <taxon>Mollusca</taxon>
        <taxon>Cephalopoda</taxon>
        <taxon>Coleoidea</taxon>
        <taxon>Octopodiformes</taxon>
        <taxon>Octopoda</taxon>
        <taxon>Incirrata</taxon>
        <taxon>Octopodidae</taxon>
        <taxon>Octopus</taxon>
    </lineage>
</organism>
<evidence type="ECO:0000256" key="1">
    <source>
        <dbReference type="PROSITE-ProRule" id="PRU00290"/>
    </source>
</evidence>
<dbReference type="GO" id="GO:0016020">
    <property type="term" value="C:membrane"/>
    <property type="evidence" value="ECO:0007669"/>
    <property type="project" value="InterPro"/>
</dbReference>
<keyword evidence="1" id="KW-0175">Coiled coil</keyword>
<proteinExistence type="predicted"/>
<evidence type="ECO:0000259" key="3">
    <source>
        <dbReference type="PROSITE" id="PS50892"/>
    </source>
</evidence>
<evidence type="ECO:0000256" key="2">
    <source>
        <dbReference type="SAM" id="Phobius"/>
    </source>
</evidence>
<dbReference type="GO" id="GO:0016192">
    <property type="term" value="P:vesicle-mediated transport"/>
    <property type="evidence" value="ECO:0007669"/>
    <property type="project" value="InterPro"/>
</dbReference>
<dbReference type="PROSITE" id="PS50892">
    <property type="entry name" value="V_SNARE"/>
    <property type="match status" value="1"/>
</dbReference>
<keyword evidence="2" id="KW-1133">Transmembrane helix</keyword>
<dbReference type="Pfam" id="PF00957">
    <property type="entry name" value="Synaptobrevin"/>
    <property type="match status" value="1"/>
</dbReference>
<dbReference type="AlphaFoldDB" id="A0A0L8FG07"/>
<feature type="transmembrane region" description="Helical" evidence="2">
    <location>
        <begin position="80"/>
        <end position="104"/>
    </location>
</feature>
<dbReference type="KEGG" id="obi:106883591"/>
<dbReference type="OrthoDB" id="190375at2759"/>
<dbReference type="PANTHER" id="PTHR45701">
    <property type="entry name" value="SYNAPTOBREVIN FAMILY MEMBER"/>
    <property type="match status" value="1"/>
</dbReference>
<reference evidence="4" key="1">
    <citation type="submission" date="2015-07" db="EMBL/GenBank/DDBJ databases">
        <title>MeaNS - Measles Nucleotide Surveillance Program.</title>
        <authorList>
            <person name="Tran T."/>
            <person name="Druce J."/>
        </authorList>
    </citation>
    <scope>NUCLEOTIDE SEQUENCE</scope>
    <source>
        <strain evidence="4">UCB-OBI-ISO-001</strain>
        <tissue evidence="4">Gonad</tissue>
    </source>
</reference>
<dbReference type="InterPro" id="IPR001388">
    <property type="entry name" value="Synaptobrevin-like"/>
</dbReference>
<dbReference type="OMA" id="RAYNFRR"/>
<dbReference type="InterPro" id="IPR042855">
    <property type="entry name" value="V_SNARE_CC"/>
</dbReference>
<accession>A0A0L8FG07</accession>
<sequence>MIIFLIIFRSVPNNDHIVRLNEQVNEVTRLLKTNVEKIVEHGDRLDNLQTRSEKLEDCSVHFQRSATNVRRSMCWKNAKATLILGFVILLLLGIIVGVIVGLVYKDDNKTHSTTPVPHITTYVLSNVS</sequence>